<dbReference type="RefSeq" id="WP_213889355.1">
    <property type="nucleotide sequence ID" value="NZ_JAGFNU010000006.1"/>
</dbReference>
<dbReference type="PROSITE" id="PS51352">
    <property type="entry name" value="THIOREDOXIN_2"/>
    <property type="match status" value="1"/>
</dbReference>
<keyword evidence="2" id="KW-0732">Signal</keyword>
<feature type="signal peptide" evidence="2">
    <location>
        <begin position="1"/>
        <end position="22"/>
    </location>
</feature>
<dbReference type="PROSITE" id="PS00194">
    <property type="entry name" value="THIOREDOXIN_1"/>
    <property type="match status" value="1"/>
</dbReference>
<evidence type="ECO:0000259" key="3">
    <source>
        <dbReference type="PROSITE" id="PS51352"/>
    </source>
</evidence>
<organism evidence="4 5">
    <name type="scientific">Pseudohalocynthiibacter aestuariivivens</name>
    <dbReference type="NCBI Taxonomy" id="1591409"/>
    <lineage>
        <taxon>Bacteria</taxon>
        <taxon>Pseudomonadati</taxon>
        <taxon>Pseudomonadota</taxon>
        <taxon>Alphaproteobacteria</taxon>
        <taxon>Rhodobacterales</taxon>
        <taxon>Paracoccaceae</taxon>
        <taxon>Pseudohalocynthiibacter</taxon>
    </lineage>
</organism>
<dbReference type="CDD" id="cd02966">
    <property type="entry name" value="TlpA_like_family"/>
    <property type="match status" value="1"/>
</dbReference>
<dbReference type="InterPro" id="IPR017937">
    <property type="entry name" value="Thioredoxin_CS"/>
</dbReference>
<dbReference type="SUPFAM" id="SSF52833">
    <property type="entry name" value="Thioredoxin-like"/>
    <property type="match status" value="1"/>
</dbReference>
<dbReference type="Proteomes" id="UP001589683">
    <property type="component" value="Unassembled WGS sequence"/>
</dbReference>
<evidence type="ECO:0000313" key="5">
    <source>
        <dbReference type="Proteomes" id="UP001589683"/>
    </source>
</evidence>
<dbReference type="InterPro" id="IPR000866">
    <property type="entry name" value="AhpC/TSA"/>
</dbReference>
<evidence type="ECO:0000256" key="2">
    <source>
        <dbReference type="SAM" id="SignalP"/>
    </source>
</evidence>
<dbReference type="EMBL" id="JBHMEA010000048">
    <property type="protein sequence ID" value="MFB9233177.1"/>
    <property type="molecule type" value="Genomic_DNA"/>
</dbReference>
<gene>
    <name evidence="4" type="ORF">ACFFUT_15405</name>
</gene>
<reference evidence="4 5" key="1">
    <citation type="submission" date="2024-09" db="EMBL/GenBank/DDBJ databases">
        <authorList>
            <person name="Sun Q."/>
            <person name="Mori K."/>
        </authorList>
    </citation>
    <scope>NUCLEOTIDE SEQUENCE [LARGE SCALE GENOMIC DNA]</scope>
    <source>
        <strain evidence="4 5">CECT 8726</strain>
    </source>
</reference>
<comment type="caution">
    <text evidence="4">The sequence shown here is derived from an EMBL/GenBank/DDBJ whole genome shotgun (WGS) entry which is preliminary data.</text>
</comment>
<dbReference type="PANTHER" id="PTHR42852:SF18">
    <property type="entry name" value="CHROMOSOME UNDETERMINED SCAFFOLD_47, WHOLE GENOME SHOTGUN SEQUENCE"/>
    <property type="match status" value="1"/>
</dbReference>
<keyword evidence="5" id="KW-1185">Reference proteome</keyword>
<accession>A0ABV5JI85</accession>
<protein>
    <submittedName>
        <fullName evidence="4">TlpA disulfide reductase family protein</fullName>
    </submittedName>
</protein>
<evidence type="ECO:0000313" key="4">
    <source>
        <dbReference type="EMBL" id="MFB9233177.1"/>
    </source>
</evidence>
<dbReference type="InterPro" id="IPR050553">
    <property type="entry name" value="Thioredoxin_ResA/DsbE_sf"/>
</dbReference>
<dbReference type="Gene3D" id="3.40.30.10">
    <property type="entry name" value="Glutaredoxin"/>
    <property type="match status" value="1"/>
</dbReference>
<name>A0ABV5JI85_9RHOB</name>
<dbReference type="PANTHER" id="PTHR42852">
    <property type="entry name" value="THIOL:DISULFIDE INTERCHANGE PROTEIN DSBE"/>
    <property type="match status" value="1"/>
</dbReference>
<feature type="chain" id="PRO_5046711959" evidence="2">
    <location>
        <begin position="23"/>
        <end position="186"/>
    </location>
</feature>
<keyword evidence="1" id="KW-0676">Redox-active center</keyword>
<dbReference type="InterPro" id="IPR036249">
    <property type="entry name" value="Thioredoxin-like_sf"/>
</dbReference>
<feature type="domain" description="Thioredoxin" evidence="3">
    <location>
        <begin position="16"/>
        <end position="184"/>
    </location>
</feature>
<dbReference type="Pfam" id="PF00578">
    <property type="entry name" value="AhpC-TSA"/>
    <property type="match status" value="1"/>
</dbReference>
<dbReference type="InterPro" id="IPR013766">
    <property type="entry name" value="Thioredoxin_domain"/>
</dbReference>
<evidence type="ECO:0000256" key="1">
    <source>
        <dbReference type="ARBA" id="ARBA00023284"/>
    </source>
</evidence>
<sequence length="186" mass="20617">MRYLRSMVLYAGLALTATTAAATDIAELEALREGLMQKLNFHEVPRDGSNVAFFDPDGGKHTLADYQGKYVVLNFWATWCTPCRKEMPSLDRLQAEMGSDKFEVVPVATSRNPMPAIKRFFEQENIAELPILLDPSRELAADLAVLSLPVTMILNPEGQEIARLIGDAEWDSDSAKAIFAALLVEE</sequence>
<proteinExistence type="predicted"/>